<dbReference type="Pfam" id="PF12936">
    <property type="entry name" value="Kri1_C"/>
    <property type="match status" value="1"/>
</dbReference>
<dbReference type="PANTHER" id="PTHR14490">
    <property type="entry name" value="ZINC FINGER, ZZ TYPE"/>
    <property type="match status" value="1"/>
</dbReference>
<dbReference type="PANTHER" id="PTHR14490:SF5">
    <property type="entry name" value="PROTEIN KRI1 HOMOLOG"/>
    <property type="match status" value="1"/>
</dbReference>
<dbReference type="GO" id="GO:0005730">
    <property type="term" value="C:nucleolus"/>
    <property type="evidence" value="ECO:0007669"/>
    <property type="project" value="TreeGrafter"/>
</dbReference>
<feature type="region of interest" description="Disordered" evidence="3">
    <location>
        <begin position="47"/>
        <end position="69"/>
    </location>
</feature>
<dbReference type="GO" id="GO:0030686">
    <property type="term" value="C:90S preribosome"/>
    <property type="evidence" value="ECO:0007669"/>
    <property type="project" value="TreeGrafter"/>
</dbReference>
<feature type="compositionally biased region" description="Basic and acidic residues" evidence="3">
    <location>
        <begin position="545"/>
        <end position="555"/>
    </location>
</feature>
<protein>
    <recommendedName>
        <fullName evidence="2">Protein KRI1 homolog</fullName>
    </recommendedName>
</protein>
<evidence type="ECO:0000256" key="3">
    <source>
        <dbReference type="SAM" id="MobiDB-lite"/>
    </source>
</evidence>
<dbReference type="InterPro" id="IPR018034">
    <property type="entry name" value="Kri1"/>
</dbReference>
<organism evidence="5 6">
    <name type="scientific">Trichuris muris</name>
    <name type="common">Mouse whipworm</name>
    <dbReference type="NCBI Taxonomy" id="70415"/>
    <lineage>
        <taxon>Eukaryota</taxon>
        <taxon>Metazoa</taxon>
        <taxon>Ecdysozoa</taxon>
        <taxon>Nematoda</taxon>
        <taxon>Enoplea</taxon>
        <taxon>Dorylaimia</taxon>
        <taxon>Trichinellida</taxon>
        <taxon>Trichuridae</taxon>
        <taxon>Trichuris</taxon>
    </lineage>
</organism>
<keyword evidence="5" id="KW-1185">Reference proteome</keyword>
<dbReference type="GO" id="GO:0000447">
    <property type="term" value="P:endonucleolytic cleavage in ITS1 to separate SSU-rRNA from 5.8S rRNA and LSU-rRNA from tricistronic rRNA transcript (SSU-rRNA, 5.8S rRNA, LSU-rRNA)"/>
    <property type="evidence" value="ECO:0007669"/>
    <property type="project" value="TreeGrafter"/>
</dbReference>
<feature type="region of interest" description="Disordered" evidence="3">
    <location>
        <begin position="281"/>
        <end position="320"/>
    </location>
</feature>
<evidence type="ECO:0000256" key="2">
    <source>
        <dbReference type="ARBA" id="ARBA00017294"/>
    </source>
</evidence>
<dbReference type="WBParaSite" id="TMUE_3000012177.1">
    <property type="protein sequence ID" value="TMUE_3000012177.1"/>
    <property type="gene ID" value="WBGene00294116"/>
</dbReference>
<name>A0A5S6QZ47_TRIMR</name>
<dbReference type="Proteomes" id="UP000046395">
    <property type="component" value="Unassembled WGS sequence"/>
</dbReference>
<proteinExistence type="inferred from homology"/>
<dbReference type="AlphaFoldDB" id="A0A5S6QZ47"/>
<sequence length="606" mass="70812">MQKVELFGSEEEASTGFTVNKAYAASYNAWRRREELRKLKDKYGDSYITSESASSSDTEDEQAEEISPEMEKSFFKALSALKGRDPKIYDPNVAFFKKGEDEDPSQSSKGKGDKKRPVMLLRDFERERILRGKFSESDEEAEQGSRQKMTYVEEQKQIIDSFQNIPFDDDDETGLFKVKEKTEAEKKSEEADYIEWLKGESESCDTEEKADLQYLRDFWDSQAPDSAESYLRDYLLNRRYRDPDDGSGNAEALADQFPDYEGDEEALEHQEDFEEEYRYRFQEPSADVITTYPREPEGSVRRKDERRKRKREALKERKDMEKVRRKEELKLLKNLKKKEIQEKLEKLRQAAGADCALAEGELEKDFDPEEHDRQMQEMFNDNYYSSKADAKKPVFTDSDEEDEEDQVGTSTSSGQNTYKEIKRKVENMRASNDSEDIVEKCMEEYYKLDYEDMIDGQIPCRFRYRQVVPNNFGLDVAEVLKANDKELNAWVSIKKMSQYIPEVQEHHLRKVYNAKGGNEALKRKVLRSLYGEQEQERQSTSSARQVEKRQARKADVQLTDKTPKQLKRTVALVDNLTDARMQAYGVNPKKVRNKIKYGRFGAPQKK</sequence>
<dbReference type="STRING" id="70415.A0A5S6QZ47"/>
<feature type="compositionally biased region" description="Acidic residues" evidence="3">
    <location>
        <begin position="57"/>
        <end position="68"/>
    </location>
</feature>
<feature type="region of interest" description="Disordered" evidence="3">
    <location>
        <begin position="532"/>
        <end position="562"/>
    </location>
</feature>
<feature type="region of interest" description="Disordered" evidence="3">
    <location>
        <begin position="95"/>
        <end position="121"/>
    </location>
</feature>
<comment type="similarity">
    <text evidence="1">Belongs to the KRI1 family.</text>
</comment>
<feature type="compositionally biased region" description="Polar residues" evidence="3">
    <location>
        <begin position="407"/>
        <end position="418"/>
    </location>
</feature>
<feature type="region of interest" description="Disordered" evidence="3">
    <location>
        <begin position="395"/>
        <end position="420"/>
    </location>
</feature>
<dbReference type="InterPro" id="IPR024626">
    <property type="entry name" value="Kri1-like_C"/>
</dbReference>
<accession>A0A5S6QZ47</accession>
<evidence type="ECO:0000256" key="1">
    <source>
        <dbReference type="ARBA" id="ARBA00007473"/>
    </source>
</evidence>
<evidence type="ECO:0000313" key="5">
    <source>
        <dbReference type="Proteomes" id="UP000046395"/>
    </source>
</evidence>
<dbReference type="Pfam" id="PF05178">
    <property type="entry name" value="Kri1"/>
    <property type="match status" value="1"/>
</dbReference>
<evidence type="ECO:0000259" key="4">
    <source>
        <dbReference type="Pfam" id="PF12936"/>
    </source>
</evidence>
<feature type="compositionally biased region" description="Basic and acidic residues" evidence="3">
    <location>
        <begin position="294"/>
        <end position="303"/>
    </location>
</feature>
<feature type="domain" description="Kri1-like C-terminal" evidence="4">
    <location>
        <begin position="438"/>
        <end position="525"/>
    </location>
</feature>
<reference evidence="6" key="1">
    <citation type="submission" date="2019-12" db="UniProtKB">
        <authorList>
            <consortium name="WormBaseParasite"/>
        </authorList>
    </citation>
    <scope>IDENTIFICATION</scope>
</reference>
<evidence type="ECO:0000313" key="6">
    <source>
        <dbReference type="WBParaSite" id="TMUE_3000012177.1"/>
    </source>
</evidence>
<feature type="compositionally biased region" description="Acidic residues" evidence="3">
    <location>
        <begin position="397"/>
        <end position="406"/>
    </location>
</feature>